<accession>W1PJR9</accession>
<name>W1PJR9_AMBTC</name>
<dbReference type="GO" id="GO:0016705">
    <property type="term" value="F:oxidoreductase activity, acting on paired donors, with incorporation or reduction of molecular oxygen"/>
    <property type="evidence" value="ECO:0007669"/>
    <property type="project" value="InterPro"/>
</dbReference>
<dbReference type="eggNOG" id="KOG0157">
    <property type="taxonomic scope" value="Eukaryota"/>
</dbReference>
<keyword evidence="1" id="KW-1133">Transmembrane helix</keyword>
<evidence type="ECO:0000256" key="1">
    <source>
        <dbReference type="SAM" id="Phobius"/>
    </source>
</evidence>
<dbReference type="Gramene" id="ERN10212">
    <property type="protein sequence ID" value="ERN10212"/>
    <property type="gene ID" value="AMTR_s00171p00043380"/>
</dbReference>
<evidence type="ECO:0000313" key="2">
    <source>
        <dbReference type="EMBL" id="ERN10212.1"/>
    </source>
</evidence>
<dbReference type="Pfam" id="PF00067">
    <property type="entry name" value="p450"/>
    <property type="match status" value="1"/>
</dbReference>
<dbReference type="AlphaFoldDB" id="W1PJR9"/>
<dbReference type="Proteomes" id="UP000017836">
    <property type="component" value="Unassembled WGS sequence"/>
</dbReference>
<evidence type="ECO:0000313" key="3">
    <source>
        <dbReference type="Proteomes" id="UP000017836"/>
    </source>
</evidence>
<dbReference type="EMBL" id="KI392934">
    <property type="protein sequence ID" value="ERN10212.1"/>
    <property type="molecule type" value="Genomic_DNA"/>
</dbReference>
<dbReference type="InterPro" id="IPR036396">
    <property type="entry name" value="Cyt_P450_sf"/>
</dbReference>
<protein>
    <submittedName>
        <fullName evidence="2">Uncharacterized protein</fullName>
    </submittedName>
</protein>
<feature type="transmembrane region" description="Helical" evidence="1">
    <location>
        <begin position="51"/>
        <end position="77"/>
    </location>
</feature>
<proteinExistence type="predicted"/>
<dbReference type="InterPro" id="IPR001128">
    <property type="entry name" value="Cyt_P450"/>
</dbReference>
<dbReference type="SUPFAM" id="SSF48264">
    <property type="entry name" value="Cytochrome P450"/>
    <property type="match status" value="1"/>
</dbReference>
<keyword evidence="1" id="KW-0812">Transmembrane</keyword>
<dbReference type="GO" id="GO:0005506">
    <property type="term" value="F:iron ion binding"/>
    <property type="evidence" value="ECO:0007669"/>
    <property type="project" value="InterPro"/>
</dbReference>
<reference evidence="3" key="1">
    <citation type="journal article" date="2013" name="Science">
        <title>The Amborella genome and the evolution of flowering plants.</title>
        <authorList>
            <consortium name="Amborella Genome Project"/>
        </authorList>
    </citation>
    <scope>NUCLEOTIDE SEQUENCE [LARGE SCALE GENOMIC DNA]</scope>
</reference>
<sequence>MADFLIPKGCFVLPFLSAVHLDENVFREALLFNPWRWMAAENQVERKLQYFVEIILCACNLFVLNILIDLLFTYLFYLIVDEFCRKSGTGEVVPTMLPLEVELAYVRGLN</sequence>
<dbReference type="HOGENOM" id="CLU_2174416_0_0_1"/>
<organism evidence="2 3">
    <name type="scientific">Amborella trichopoda</name>
    <dbReference type="NCBI Taxonomy" id="13333"/>
    <lineage>
        <taxon>Eukaryota</taxon>
        <taxon>Viridiplantae</taxon>
        <taxon>Streptophyta</taxon>
        <taxon>Embryophyta</taxon>
        <taxon>Tracheophyta</taxon>
        <taxon>Spermatophyta</taxon>
        <taxon>Magnoliopsida</taxon>
        <taxon>Amborellales</taxon>
        <taxon>Amborellaceae</taxon>
        <taxon>Amborella</taxon>
    </lineage>
</organism>
<keyword evidence="1" id="KW-0472">Membrane</keyword>
<gene>
    <name evidence="2" type="ORF">AMTR_s00171p00043380</name>
</gene>
<dbReference type="GO" id="GO:0004497">
    <property type="term" value="F:monooxygenase activity"/>
    <property type="evidence" value="ECO:0007669"/>
    <property type="project" value="InterPro"/>
</dbReference>
<keyword evidence="3" id="KW-1185">Reference proteome</keyword>
<dbReference type="GO" id="GO:0020037">
    <property type="term" value="F:heme binding"/>
    <property type="evidence" value="ECO:0007669"/>
    <property type="project" value="InterPro"/>
</dbReference>
<dbReference type="Gene3D" id="1.10.630.10">
    <property type="entry name" value="Cytochrome P450"/>
    <property type="match status" value="1"/>
</dbReference>